<feature type="transmembrane region" description="Helical" evidence="6">
    <location>
        <begin position="398"/>
        <end position="418"/>
    </location>
</feature>
<comment type="subcellular location">
    <subcellularLocation>
        <location evidence="1">Membrane</location>
        <topology evidence="1">Multi-pass membrane protein</topology>
    </subcellularLocation>
</comment>
<feature type="transmembrane region" description="Helical" evidence="6">
    <location>
        <begin position="29"/>
        <end position="46"/>
    </location>
</feature>
<evidence type="ECO:0000256" key="5">
    <source>
        <dbReference type="ARBA" id="ARBA00023136"/>
    </source>
</evidence>
<dbReference type="CDD" id="cd17323">
    <property type="entry name" value="MFS_Tpo1_MDR_like"/>
    <property type="match status" value="1"/>
</dbReference>
<dbReference type="PANTHER" id="PTHR23502">
    <property type="entry name" value="MAJOR FACILITATOR SUPERFAMILY"/>
    <property type="match status" value="1"/>
</dbReference>
<dbReference type="STRING" id="5098.A0A507QJE7"/>
<dbReference type="Proteomes" id="UP000319663">
    <property type="component" value="Unassembled WGS sequence"/>
</dbReference>
<dbReference type="InterPro" id="IPR011701">
    <property type="entry name" value="MFS"/>
</dbReference>
<keyword evidence="5 6" id="KW-0472">Membrane</keyword>
<gene>
    <name evidence="8" type="ORF">MPDQ_003159</name>
</gene>
<reference evidence="8 9" key="1">
    <citation type="submission" date="2019-06" db="EMBL/GenBank/DDBJ databases">
        <title>Wine fermentation using esterase from Monascus purpureus.</title>
        <authorList>
            <person name="Geng C."/>
            <person name="Zhang Y."/>
        </authorList>
    </citation>
    <scope>NUCLEOTIDE SEQUENCE [LARGE SCALE GENOMIC DNA]</scope>
    <source>
        <strain evidence="8">HQ1</strain>
    </source>
</reference>
<dbReference type="Gene3D" id="1.20.1250.20">
    <property type="entry name" value="MFS general substrate transporter like domains"/>
    <property type="match status" value="1"/>
</dbReference>
<proteinExistence type="predicted"/>
<dbReference type="FunFam" id="1.20.1250.20:FF:000172">
    <property type="entry name" value="MFS multidrug resistance transporter"/>
    <property type="match status" value="1"/>
</dbReference>
<evidence type="ECO:0000256" key="1">
    <source>
        <dbReference type="ARBA" id="ARBA00004141"/>
    </source>
</evidence>
<feature type="transmembrane region" description="Helical" evidence="6">
    <location>
        <begin position="144"/>
        <end position="162"/>
    </location>
</feature>
<feature type="transmembrane region" description="Helical" evidence="6">
    <location>
        <begin position="79"/>
        <end position="103"/>
    </location>
</feature>
<evidence type="ECO:0000256" key="2">
    <source>
        <dbReference type="ARBA" id="ARBA00022448"/>
    </source>
</evidence>
<keyword evidence="2" id="KW-0813">Transport</keyword>
<feature type="transmembrane region" description="Helical" evidence="6">
    <location>
        <begin position="53"/>
        <end position="73"/>
    </location>
</feature>
<evidence type="ECO:0000313" key="9">
    <source>
        <dbReference type="Proteomes" id="UP000319663"/>
    </source>
</evidence>
<keyword evidence="9" id="KW-1185">Reference proteome</keyword>
<dbReference type="AlphaFoldDB" id="A0A507QJE7"/>
<dbReference type="GO" id="GO:0010509">
    <property type="term" value="P:intracellular polyamine homeostasis"/>
    <property type="evidence" value="ECO:0007669"/>
    <property type="project" value="TreeGrafter"/>
</dbReference>
<feature type="transmembrane region" description="Helical" evidence="6">
    <location>
        <begin position="218"/>
        <end position="235"/>
    </location>
</feature>
<feature type="transmembrane region" description="Helical" evidence="6">
    <location>
        <begin position="255"/>
        <end position="280"/>
    </location>
</feature>
<organism evidence="8 9">
    <name type="scientific">Monascus purpureus</name>
    <name type="common">Red mold</name>
    <name type="synonym">Monascus anka</name>
    <dbReference type="NCBI Taxonomy" id="5098"/>
    <lineage>
        <taxon>Eukaryota</taxon>
        <taxon>Fungi</taxon>
        <taxon>Dikarya</taxon>
        <taxon>Ascomycota</taxon>
        <taxon>Pezizomycotina</taxon>
        <taxon>Eurotiomycetes</taxon>
        <taxon>Eurotiomycetidae</taxon>
        <taxon>Eurotiales</taxon>
        <taxon>Aspergillaceae</taxon>
        <taxon>Monascus</taxon>
    </lineage>
</organism>
<comment type="caution">
    <text evidence="8">The sequence shown here is derived from an EMBL/GenBank/DDBJ whole genome shotgun (WGS) entry which is preliminary data.</text>
</comment>
<name>A0A507QJE7_MONPU</name>
<dbReference type="SUPFAM" id="SSF103473">
    <property type="entry name" value="MFS general substrate transporter"/>
    <property type="match status" value="1"/>
</dbReference>
<keyword evidence="3 6" id="KW-0812">Transmembrane</keyword>
<dbReference type="GO" id="GO:0005886">
    <property type="term" value="C:plasma membrane"/>
    <property type="evidence" value="ECO:0007669"/>
    <property type="project" value="TreeGrafter"/>
</dbReference>
<sequence length="438" mass="48158">MGSTILMPVLLSIARHFHTSQTKVNLSVAFYSLSVAFCPLWWSYLSESSGRRATYLTSFFLLAIFNILAAVSVSIDMFIVMRVLAGGACASVQSVGAGSVADIWPPKERGQAMGIFFLGPTLGPLVSPIIGGALAIRWGWRSTQWFMVIYGTLMFFLMLFFLPETSSLKPKTATTTRDMADESEKKSLSSQIQARICKIVALSLAPLRSVVLLKHRPILATCCYTGIAFGSYYLVNISVQSVFSNEPYSFSTMIVGLIYIPSALGSILGSVLGGCWTDYVMRREAIRQGRYDEQGNLIVRPVDRMNENVWLAAVLFPAAMLWFGWTADKHVFWLVPCLSTFFYGFGMMMVSNVATTMLTEFVPKSSSTGVAVNNLFRNSLACVAAIITQPLINAIGTGWLFTIACILCFLSGIVLVLMKRNADKWSQVAKQAAKQAPR</sequence>
<dbReference type="EMBL" id="VIFY01000202">
    <property type="protein sequence ID" value="TQB68616.1"/>
    <property type="molecule type" value="Genomic_DNA"/>
</dbReference>
<evidence type="ECO:0000256" key="3">
    <source>
        <dbReference type="ARBA" id="ARBA00022692"/>
    </source>
</evidence>
<protein>
    <recommendedName>
        <fullName evidence="7">Major facilitator superfamily (MFS) profile domain-containing protein</fullName>
    </recommendedName>
</protein>
<feature type="transmembrane region" description="Helical" evidence="6">
    <location>
        <begin position="331"/>
        <end position="354"/>
    </location>
</feature>
<feature type="domain" description="Major facilitator superfamily (MFS) profile" evidence="7">
    <location>
        <begin position="1"/>
        <end position="423"/>
    </location>
</feature>
<evidence type="ECO:0000256" key="4">
    <source>
        <dbReference type="ARBA" id="ARBA00022989"/>
    </source>
</evidence>
<accession>A0A507QJE7</accession>
<dbReference type="InterPro" id="IPR020846">
    <property type="entry name" value="MFS_dom"/>
</dbReference>
<evidence type="ECO:0000259" key="7">
    <source>
        <dbReference type="PROSITE" id="PS50850"/>
    </source>
</evidence>
<dbReference type="InterPro" id="IPR036259">
    <property type="entry name" value="MFS_trans_sf"/>
</dbReference>
<keyword evidence="4 6" id="KW-1133">Transmembrane helix</keyword>
<dbReference type="PROSITE" id="PS50850">
    <property type="entry name" value="MFS"/>
    <property type="match status" value="1"/>
</dbReference>
<evidence type="ECO:0000256" key="6">
    <source>
        <dbReference type="SAM" id="Phobius"/>
    </source>
</evidence>
<feature type="transmembrane region" description="Helical" evidence="6">
    <location>
        <begin position="375"/>
        <end position="392"/>
    </location>
</feature>
<dbReference type="Pfam" id="PF07690">
    <property type="entry name" value="MFS_1"/>
    <property type="match status" value="1"/>
</dbReference>
<dbReference type="PANTHER" id="PTHR23502:SF5">
    <property type="entry name" value="QUINIDINE RESISTANCE PROTEIN 3"/>
    <property type="match status" value="1"/>
</dbReference>
<feature type="transmembrane region" description="Helical" evidence="6">
    <location>
        <begin position="308"/>
        <end position="325"/>
    </location>
</feature>
<feature type="transmembrane region" description="Helical" evidence="6">
    <location>
        <begin position="115"/>
        <end position="138"/>
    </location>
</feature>
<dbReference type="GO" id="GO:0015203">
    <property type="term" value="F:polyamine transmembrane transporter activity"/>
    <property type="evidence" value="ECO:0007669"/>
    <property type="project" value="TreeGrafter"/>
</dbReference>
<evidence type="ECO:0000313" key="8">
    <source>
        <dbReference type="EMBL" id="TQB68616.1"/>
    </source>
</evidence>